<organism evidence="1 2">
    <name type="scientific">Virgibacillus pantothenticus</name>
    <dbReference type="NCBI Taxonomy" id="1473"/>
    <lineage>
        <taxon>Bacteria</taxon>
        <taxon>Bacillati</taxon>
        <taxon>Bacillota</taxon>
        <taxon>Bacilli</taxon>
        <taxon>Bacillales</taxon>
        <taxon>Bacillaceae</taxon>
        <taxon>Virgibacillus</taxon>
    </lineage>
</organism>
<sequence length="85" mass="9677">WLVPPGYDLKALERIGDLGAVTSRFDLFSSPIPFLKWESTTPFYGIKESRMPLKTGVCRRLGGKPVLVGLPLRDEPMMPYRRAHF</sequence>
<name>A0A0L0QP88_VIRPA</name>
<dbReference type="PATRIC" id="fig|1473.5.peg.2034"/>
<accession>A0A0L0QP88</accession>
<evidence type="ECO:0000313" key="1">
    <source>
        <dbReference type="EMBL" id="KNE20028.1"/>
    </source>
</evidence>
<dbReference type="AlphaFoldDB" id="A0A0L0QP88"/>
<comment type="caution">
    <text evidence="1">The sequence shown here is derived from an EMBL/GenBank/DDBJ whole genome shotgun (WGS) entry which is preliminary data.</text>
</comment>
<reference evidence="2" key="1">
    <citation type="submission" date="2015-07" db="EMBL/GenBank/DDBJ databases">
        <title>Fjat-10053 dsm26.</title>
        <authorList>
            <person name="Liu B."/>
            <person name="Wang J."/>
            <person name="Zhu Y."/>
            <person name="Liu G."/>
            <person name="Chen Q."/>
            <person name="Chen Z."/>
            <person name="Lan J."/>
            <person name="Che J."/>
            <person name="Ge C."/>
            <person name="Shi H."/>
            <person name="Pan Z."/>
            <person name="Liu X."/>
        </authorList>
    </citation>
    <scope>NUCLEOTIDE SEQUENCE [LARGE SCALE GENOMIC DNA]</scope>
    <source>
        <strain evidence="2">DSM 26</strain>
    </source>
</reference>
<proteinExistence type="predicted"/>
<keyword evidence="2" id="KW-1185">Reference proteome</keyword>
<feature type="non-terminal residue" evidence="1">
    <location>
        <position position="1"/>
    </location>
</feature>
<dbReference type="EMBL" id="LGTO01000007">
    <property type="protein sequence ID" value="KNE20028.1"/>
    <property type="molecule type" value="Genomic_DNA"/>
</dbReference>
<dbReference type="Proteomes" id="UP000036780">
    <property type="component" value="Unassembled WGS sequence"/>
</dbReference>
<protein>
    <submittedName>
        <fullName evidence="1">Uncharacterized protein</fullName>
    </submittedName>
</protein>
<gene>
    <name evidence="1" type="ORF">AFK71_16670</name>
</gene>
<evidence type="ECO:0000313" key="2">
    <source>
        <dbReference type="Proteomes" id="UP000036780"/>
    </source>
</evidence>